<dbReference type="PANTHER" id="PTHR42855">
    <property type="entry name" value="ABC TRANSPORTER ATP-BINDING SUBUNIT"/>
    <property type="match status" value="1"/>
</dbReference>
<comment type="caution">
    <text evidence="5">The sequence shown here is derived from an EMBL/GenBank/DDBJ whole genome shotgun (WGS) entry which is preliminary data.</text>
</comment>
<gene>
    <name evidence="5" type="primary">abc-f</name>
    <name evidence="5" type="ORF">GCM10008935_22660</name>
</gene>
<name>A0ABN1A2W0_9BACI</name>
<keyword evidence="1" id="KW-0547">Nucleotide-binding</keyword>
<dbReference type="RefSeq" id="WP_343783665.1">
    <property type="nucleotide sequence ID" value="NZ_BAAACZ010000018.1"/>
</dbReference>
<dbReference type="SUPFAM" id="SSF52540">
    <property type="entry name" value="P-loop containing nucleoside triphosphate hydrolases"/>
    <property type="match status" value="2"/>
</dbReference>
<dbReference type="InterPro" id="IPR003593">
    <property type="entry name" value="AAA+_ATPase"/>
</dbReference>
<evidence type="ECO:0000313" key="5">
    <source>
        <dbReference type="EMBL" id="GAA0466232.1"/>
    </source>
</evidence>
<keyword evidence="6" id="KW-1185">Reference proteome</keyword>
<dbReference type="PANTHER" id="PTHR42855:SF2">
    <property type="entry name" value="DRUG RESISTANCE ABC TRANSPORTER,ATP-BINDING PROTEIN"/>
    <property type="match status" value="1"/>
</dbReference>
<evidence type="ECO:0000259" key="4">
    <source>
        <dbReference type="PROSITE" id="PS50893"/>
    </source>
</evidence>
<dbReference type="Proteomes" id="UP001500740">
    <property type="component" value="Unassembled WGS sequence"/>
</dbReference>
<keyword evidence="2" id="KW-0067">ATP-binding</keyword>
<evidence type="ECO:0000256" key="2">
    <source>
        <dbReference type="ARBA" id="ARBA00022840"/>
    </source>
</evidence>
<dbReference type="NCBIfam" id="NF000355">
    <property type="entry name" value="ribo_prot_ABC_F"/>
    <property type="match status" value="1"/>
</dbReference>
<feature type="domain" description="ABC transporter" evidence="4">
    <location>
        <begin position="271"/>
        <end position="479"/>
    </location>
</feature>
<dbReference type="InterPro" id="IPR017871">
    <property type="entry name" value="ABC_transporter-like_CS"/>
</dbReference>
<sequence length="524" mass="60055">MLCRIYEVEYEISSHMLFQVKDLTIQEGDCIGLVGKNGSGKSTLLSLINGDLEPTKGSIKRYSQVELLPQIKPAQQGMSGGELTQEWLKDLFARESDLILLDEPTTHLDYWRIEELERQLKAYKKPMVIVSHDRTFLNRLCNQIWEIDGKAVNEYQGNYDDYERQKLVEKQHHEKEYEKYLEQKQHLEQAIEQKEAKAARATKKPKNVSASEAKITGAKPYFAKKQKKLNKGAKALKTRLEQLDPVEKIKELPPIEMQLPNTEELGSKTLIRCEDLEGKAGDKALFYPTTFYIKFGERIAIIGENGSGKSTLIKNIMEQREEVKHSPQLKIGYFDQQLKTLRSEKTIIDNVRETSIQDETLMRTILARLGFRREKVYKKVGVLSGGERVKVALAKIFVSDVNTLVLDEPTNFLDIEALEALEGLLLEYPGTLIFVSHDRSFVNRLAKKLLIIENQQVHLFEGSLDEWQNSVPHASAVNNLEQELLVIENQISEVLGKLSLTPSEELEKEFDQLIKRKQALKKMN</sequence>
<dbReference type="PROSITE" id="PS00211">
    <property type="entry name" value="ABC_TRANSPORTER_1"/>
    <property type="match status" value="1"/>
</dbReference>
<dbReference type="EMBL" id="BAAACZ010000018">
    <property type="protein sequence ID" value="GAA0466232.1"/>
    <property type="molecule type" value="Genomic_DNA"/>
</dbReference>
<dbReference type="InterPro" id="IPR003439">
    <property type="entry name" value="ABC_transporter-like_ATP-bd"/>
</dbReference>
<evidence type="ECO:0000256" key="1">
    <source>
        <dbReference type="ARBA" id="ARBA00022741"/>
    </source>
</evidence>
<dbReference type="SMART" id="SM00382">
    <property type="entry name" value="AAA"/>
    <property type="match status" value="2"/>
</dbReference>
<proteinExistence type="predicted"/>
<protein>
    <submittedName>
        <fullName evidence="5">ABC-F type ribosomal protection protein</fullName>
    </submittedName>
</protein>
<dbReference type="InterPro" id="IPR051309">
    <property type="entry name" value="ABCF_ATPase"/>
</dbReference>
<organism evidence="5 6">
    <name type="scientific">Alkalibacillus silvisoli</name>
    <dbReference type="NCBI Taxonomy" id="392823"/>
    <lineage>
        <taxon>Bacteria</taxon>
        <taxon>Bacillati</taxon>
        <taxon>Bacillota</taxon>
        <taxon>Bacilli</taxon>
        <taxon>Bacillales</taxon>
        <taxon>Bacillaceae</taxon>
        <taxon>Alkalibacillus</taxon>
    </lineage>
</organism>
<accession>A0ABN1A2W0</accession>
<evidence type="ECO:0000256" key="3">
    <source>
        <dbReference type="SAM" id="Coils"/>
    </source>
</evidence>
<reference evidence="5 6" key="1">
    <citation type="journal article" date="2019" name="Int. J. Syst. Evol. Microbiol.">
        <title>The Global Catalogue of Microorganisms (GCM) 10K type strain sequencing project: providing services to taxonomists for standard genome sequencing and annotation.</title>
        <authorList>
            <consortium name="The Broad Institute Genomics Platform"/>
            <consortium name="The Broad Institute Genome Sequencing Center for Infectious Disease"/>
            <person name="Wu L."/>
            <person name="Ma J."/>
        </authorList>
    </citation>
    <scope>NUCLEOTIDE SEQUENCE [LARGE SCALE GENOMIC DNA]</scope>
    <source>
        <strain evidence="5 6">JCM 14193</strain>
    </source>
</reference>
<dbReference type="CDD" id="cd03221">
    <property type="entry name" value="ABCF_EF-3"/>
    <property type="match status" value="2"/>
</dbReference>
<evidence type="ECO:0000313" key="6">
    <source>
        <dbReference type="Proteomes" id="UP001500740"/>
    </source>
</evidence>
<dbReference type="InterPro" id="IPR027417">
    <property type="entry name" value="P-loop_NTPase"/>
</dbReference>
<feature type="coiled-coil region" evidence="3">
    <location>
        <begin position="477"/>
        <end position="523"/>
    </location>
</feature>
<dbReference type="Pfam" id="PF12848">
    <property type="entry name" value="ABC_tran_Xtn"/>
    <property type="match status" value="1"/>
</dbReference>
<feature type="coiled-coil region" evidence="3">
    <location>
        <begin position="170"/>
        <end position="204"/>
    </location>
</feature>
<dbReference type="Gene3D" id="3.40.50.300">
    <property type="entry name" value="P-loop containing nucleotide triphosphate hydrolases"/>
    <property type="match status" value="3"/>
</dbReference>
<dbReference type="InterPro" id="IPR032781">
    <property type="entry name" value="ABC_tran_Xtn"/>
</dbReference>
<dbReference type="Pfam" id="PF00005">
    <property type="entry name" value="ABC_tran"/>
    <property type="match status" value="2"/>
</dbReference>
<keyword evidence="3" id="KW-0175">Coiled coil</keyword>
<dbReference type="PROSITE" id="PS50893">
    <property type="entry name" value="ABC_TRANSPORTER_2"/>
    <property type="match status" value="2"/>
</dbReference>
<feature type="domain" description="ABC transporter" evidence="4">
    <location>
        <begin position="3"/>
        <end position="174"/>
    </location>
</feature>